<evidence type="ECO:0000256" key="3">
    <source>
        <dbReference type="ARBA" id="ARBA00022840"/>
    </source>
</evidence>
<dbReference type="GO" id="GO:0005524">
    <property type="term" value="F:ATP binding"/>
    <property type="evidence" value="ECO:0007669"/>
    <property type="project" value="UniProtKB-KW"/>
</dbReference>
<dbReference type="InterPro" id="IPR043129">
    <property type="entry name" value="ATPase_NBD"/>
</dbReference>
<organism evidence="4 5">
    <name type="scientific">Dreissena polymorpha</name>
    <name type="common">Zebra mussel</name>
    <name type="synonym">Mytilus polymorpha</name>
    <dbReference type="NCBI Taxonomy" id="45954"/>
    <lineage>
        <taxon>Eukaryota</taxon>
        <taxon>Metazoa</taxon>
        <taxon>Spiralia</taxon>
        <taxon>Lophotrochozoa</taxon>
        <taxon>Mollusca</taxon>
        <taxon>Bivalvia</taxon>
        <taxon>Autobranchia</taxon>
        <taxon>Heteroconchia</taxon>
        <taxon>Euheterodonta</taxon>
        <taxon>Imparidentia</taxon>
        <taxon>Neoheterodontei</taxon>
        <taxon>Myida</taxon>
        <taxon>Dreissenoidea</taxon>
        <taxon>Dreissenidae</taxon>
        <taxon>Dreissena</taxon>
    </lineage>
</organism>
<dbReference type="PANTHER" id="PTHR14187:SF5">
    <property type="entry name" value="HEAT SHOCK 70 KDA PROTEIN 12A"/>
    <property type="match status" value="1"/>
</dbReference>
<dbReference type="PANTHER" id="PTHR14187">
    <property type="entry name" value="ALPHA KINASE/ELONGATION FACTOR 2 KINASE"/>
    <property type="match status" value="1"/>
</dbReference>
<dbReference type="SUPFAM" id="SSF53067">
    <property type="entry name" value="Actin-like ATPase domain"/>
    <property type="match status" value="2"/>
</dbReference>
<name>A0A9D3YRJ1_DREPO</name>
<evidence type="ECO:0000256" key="1">
    <source>
        <dbReference type="ARBA" id="ARBA00007381"/>
    </source>
</evidence>
<comment type="caution">
    <text evidence="4">The sequence shown here is derived from an EMBL/GenBank/DDBJ whole genome shotgun (WGS) entry which is preliminary data.</text>
</comment>
<dbReference type="Proteomes" id="UP000828390">
    <property type="component" value="Unassembled WGS sequence"/>
</dbReference>
<dbReference type="InterPro" id="IPR013126">
    <property type="entry name" value="Hsp_70_fam"/>
</dbReference>
<keyword evidence="3" id="KW-0067">ATP-binding</keyword>
<evidence type="ECO:0000313" key="5">
    <source>
        <dbReference type="Proteomes" id="UP000828390"/>
    </source>
</evidence>
<dbReference type="PRINTS" id="PR00301">
    <property type="entry name" value="HEATSHOCK70"/>
</dbReference>
<accession>A0A9D3YRJ1</accession>
<proteinExistence type="inferred from homology"/>
<gene>
    <name evidence="4" type="ORF">DPMN_079857</name>
</gene>
<sequence>MMALIVVGIDFGTTFSGWAYSTHDDFATDPTKIFAPQWNSSDQMISLKTPTCILIKPDGKTVDTFGYDAENRYTQLAADEIHKDWYFFRRFKMKLYDAQESIAQSTMLKDETGKELKALTVFSLSIKCLRDDFYDHLSRSICGKFNTSDIHWVLTVPAIWDEPAKQFMRTSAQEAGLEIEHLSLALEPEAASIYCRHAKMIRTENLKTQNISTFKSGTRYLVCDTGGGTVDITVHEVTPDLKLTEIEKASGGYWGGTKVDEEFENYIDTLAGCHVMRAVKNKNMEDYIRITRAFELKKRTCKKSPTAGKYTIVVPISIRDIVKEMTGYTFNEQVQRSKYGKTTTVIGEKIRCSESDLSALFNRPVNNIITKLTSILSKYVDNPINHIIMVGGFSESPLLQDAVREAFPAMQVIIPIDAGLAVLRVAVLFGQNENQIISRVSKFTYGIKVFGKYNPLVHSQDKVLSEGPRKGRVENCFSKLVKIDKSIRADEPAGKRTYDLPVGQSTFNARIFATKEKNPIYVDDDGCLPIGSFNVNCKDERGNVSSAEVTMYFGGTEIKLKAKLKSTGEETEATFNLPE</sequence>
<keyword evidence="5" id="KW-1185">Reference proteome</keyword>
<dbReference type="EMBL" id="JAIWYP010000015">
    <property type="protein sequence ID" value="KAH3704796.1"/>
    <property type="molecule type" value="Genomic_DNA"/>
</dbReference>
<dbReference type="GO" id="GO:0140662">
    <property type="term" value="F:ATP-dependent protein folding chaperone"/>
    <property type="evidence" value="ECO:0007669"/>
    <property type="project" value="InterPro"/>
</dbReference>
<dbReference type="Pfam" id="PF00012">
    <property type="entry name" value="HSP70"/>
    <property type="match status" value="1"/>
</dbReference>
<reference evidence="4" key="1">
    <citation type="journal article" date="2019" name="bioRxiv">
        <title>The Genome of the Zebra Mussel, Dreissena polymorpha: A Resource for Invasive Species Research.</title>
        <authorList>
            <person name="McCartney M.A."/>
            <person name="Auch B."/>
            <person name="Kono T."/>
            <person name="Mallez S."/>
            <person name="Zhang Y."/>
            <person name="Obille A."/>
            <person name="Becker A."/>
            <person name="Abrahante J.E."/>
            <person name="Garbe J."/>
            <person name="Badalamenti J.P."/>
            <person name="Herman A."/>
            <person name="Mangelson H."/>
            <person name="Liachko I."/>
            <person name="Sullivan S."/>
            <person name="Sone E.D."/>
            <person name="Koren S."/>
            <person name="Silverstein K.A.T."/>
            <person name="Beckman K.B."/>
            <person name="Gohl D.M."/>
        </authorList>
    </citation>
    <scope>NUCLEOTIDE SEQUENCE</scope>
    <source>
        <strain evidence="4">Duluth1</strain>
        <tissue evidence="4">Whole animal</tissue>
    </source>
</reference>
<dbReference type="Gene3D" id="3.30.420.40">
    <property type="match status" value="2"/>
</dbReference>
<evidence type="ECO:0000256" key="2">
    <source>
        <dbReference type="ARBA" id="ARBA00022741"/>
    </source>
</evidence>
<keyword evidence="2" id="KW-0547">Nucleotide-binding</keyword>
<evidence type="ECO:0000313" key="4">
    <source>
        <dbReference type="EMBL" id="KAH3704796.1"/>
    </source>
</evidence>
<reference evidence="4" key="2">
    <citation type="submission" date="2020-11" db="EMBL/GenBank/DDBJ databases">
        <authorList>
            <person name="McCartney M.A."/>
            <person name="Auch B."/>
            <person name="Kono T."/>
            <person name="Mallez S."/>
            <person name="Becker A."/>
            <person name="Gohl D.M."/>
            <person name="Silverstein K.A.T."/>
            <person name="Koren S."/>
            <person name="Bechman K.B."/>
            <person name="Herman A."/>
            <person name="Abrahante J.E."/>
            <person name="Garbe J."/>
        </authorList>
    </citation>
    <scope>NUCLEOTIDE SEQUENCE</scope>
    <source>
        <strain evidence="4">Duluth1</strain>
        <tissue evidence="4">Whole animal</tissue>
    </source>
</reference>
<dbReference type="AlphaFoldDB" id="A0A9D3YRJ1"/>
<comment type="similarity">
    <text evidence="1">Belongs to the heat shock protein 70 family.</text>
</comment>
<protein>
    <submittedName>
        <fullName evidence="4">Uncharacterized protein</fullName>
    </submittedName>
</protein>
<dbReference type="CDD" id="cd10229">
    <property type="entry name" value="ASKHA_NBD_HSP70_HSPA12"/>
    <property type="match status" value="1"/>
</dbReference>